<reference evidence="2 3" key="1">
    <citation type="submission" date="2018-03" db="EMBL/GenBank/DDBJ databases">
        <title>Genomic Encyclopedia of Archaeal and Bacterial Type Strains, Phase II (KMG-II): from individual species to whole genera.</title>
        <authorList>
            <person name="Goeker M."/>
        </authorList>
    </citation>
    <scope>NUCLEOTIDE SEQUENCE [LARGE SCALE GENOMIC DNA]</scope>
    <source>
        <strain evidence="2 3">DSM 100214</strain>
    </source>
</reference>
<dbReference type="AlphaFoldDB" id="A0A2V3PQ11"/>
<name>A0A2V3PQ11_9BACT</name>
<dbReference type="OrthoDB" id="5381604at2"/>
<feature type="chain" id="PRO_5016151036" evidence="1">
    <location>
        <begin position="20"/>
        <end position="290"/>
    </location>
</feature>
<protein>
    <submittedName>
        <fullName evidence="2">Uncharacterized protein</fullName>
    </submittedName>
</protein>
<accession>A0A2V3PQ11</accession>
<proteinExistence type="predicted"/>
<dbReference type="PROSITE" id="PS51257">
    <property type="entry name" value="PROKAR_LIPOPROTEIN"/>
    <property type="match status" value="1"/>
</dbReference>
<organism evidence="2 3">
    <name type="scientific">Dysgonomonas alginatilytica</name>
    <dbReference type="NCBI Taxonomy" id="1605892"/>
    <lineage>
        <taxon>Bacteria</taxon>
        <taxon>Pseudomonadati</taxon>
        <taxon>Bacteroidota</taxon>
        <taxon>Bacteroidia</taxon>
        <taxon>Bacteroidales</taxon>
        <taxon>Dysgonomonadaceae</taxon>
        <taxon>Dysgonomonas</taxon>
    </lineage>
</organism>
<comment type="caution">
    <text evidence="2">The sequence shown here is derived from an EMBL/GenBank/DDBJ whole genome shotgun (WGS) entry which is preliminary data.</text>
</comment>
<feature type="signal peptide" evidence="1">
    <location>
        <begin position="1"/>
        <end position="19"/>
    </location>
</feature>
<sequence length="290" mass="32045">MKAKKYILGLLGMALLFTACDPDVGDKPGIGDAPSVDDIKFTMTPSAEDPNTIQFDFTSDLISPYWALTNADGSIMSTNKRSFPFKYIWAGEHDGSIQAYGRGGLSEAKTFKVSVASNDPVIYLLTGKDTPKVWIWDSSVQGHLGCGEPTTSTPNWWSAGPNELAGRGIYDDELTFILNAKRDYSLKANNDIYVNESAAKVMAPDLFPNGSTVAVTVPYIQPAGQTWFMDMDADGKLYLTFTNKGFPSYVAHPDVLGNVRYEILELTENTLQLQWKGSGINWYMRFKVKQ</sequence>
<evidence type="ECO:0000256" key="1">
    <source>
        <dbReference type="SAM" id="SignalP"/>
    </source>
</evidence>
<keyword evidence="3" id="KW-1185">Reference proteome</keyword>
<evidence type="ECO:0000313" key="2">
    <source>
        <dbReference type="EMBL" id="PXV65473.1"/>
    </source>
</evidence>
<dbReference type="EMBL" id="QICL01000007">
    <property type="protein sequence ID" value="PXV65473.1"/>
    <property type="molecule type" value="Genomic_DNA"/>
</dbReference>
<evidence type="ECO:0000313" key="3">
    <source>
        <dbReference type="Proteomes" id="UP000247973"/>
    </source>
</evidence>
<dbReference type="Proteomes" id="UP000247973">
    <property type="component" value="Unassembled WGS sequence"/>
</dbReference>
<keyword evidence="1" id="KW-0732">Signal</keyword>
<gene>
    <name evidence="2" type="ORF">CLV62_10765</name>
</gene>
<dbReference type="RefSeq" id="WP_110310201.1">
    <property type="nucleotide sequence ID" value="NZ_QICL01000007.1"/>
</dbReference>